<dbReference type="Proteomes" id="UP000217676">
    <property type="component" value="Chromosome"/>
</dbReference>
<dbReference type="EMBL" id="AP017424">
    <property type="protein sequence ID" value="BAU86641.1"/>
    <property type="molecule type" value="Genomic_DNA"/>
</dbReference>
<dbReference type="KEGG" id="slau:SLA_5772"/>
<reference evidence="2 3" key="1">
    <citation type="journal article" date="2016" name="Genome Announc.">
        <title>Complete Genome Sequence of Thiostrepton-Producing Streptomyces laurentii ATCC 31255.</title>
        <authorList>
            <person name="Doi K."/>
            <person name="Fujino Y."/>
            <person name="Nagayoshi Y."/>
            <person name="Ohshima T."/>
            <person name="Ogata S."/>
        </authorList>
    </citation>
    <scope>NUCLEOTIDE SEQUENCE [LARGE SCALE GENOMIC DNA]</scope>
    <source>
        <strain evidence="2 3">ATCC 31255</strain>
    </source>
</reference>
<feature type="region of interest" description="Disordered" evidence="1">
    <location>
        <begin position="48"/>
        <end position="74"/>
    </location>
</feature>
<name>A0A160P6M8_STRLU</name>
<evidence type="ECO:0000313" key="3">
    <source>
        <dbReference type="Proteomes" id="UP000217676"/>
    </source>
</evidence>
<sequence>MLAFAYRVGGRPCMMEETPAGWILLMRKRARKGVLVAAFSRWQHRANDGARVRAAGPPRPSPSTATFGLEVEVA</sequence>
<dbReference type="AlphaFoldDB" id="A0A160P6M8"/>
<organism evidence="2 3">
    <name type="scientific">Streptomyces laurentii</name>
    <dbReference type="NCBI Taxonomy" id="39478"/>
    <lineage>
        <taxon>Bacteria</taxon>
        <taxon>Bacillati</taxon>
        <taxon>Actinomycetota</taxon>
        <taxon>Actinomycetes</taxon>
        <taxon>Kitasatosporales</taxon>
        <taxon>Streptomycetaceae</taxon>
        <taxon>Streptomyces</taxon>
    </lineage>
</organism>
<evidence type="ECO:0000313" key="2">
    <source>
        <dbReference type="EMBL" id="BAU86641.1"/>
    </source>
</evidence>
<evidence type="ECO:0000256" key="1">
    <source>
        <dbReference type="SAM" id="MobiDB-lite"/>
    </source>
</evidence>
<gene>
    <name evidence="2" type="ORF">SLA_5772</name>
</gene>
<proteinExistence type="predicted"/>
<protein>
    <submittedName>
        <fullName evidence="2">Uncharacterized protein</fullName>
    </submittedName>
</protein>
<accession>A0A160P6M8</accession>
<keyword evidence="3" id="KW-1185">Reference proteome</keyword>